<name>A0ABR4JTF6_9EURO</name>
<feature type="domain" description="Nephrocystin 3-like N-terminal" evidence="3">
    <location>
        <begin position="294"/>
        <end position="456"/>
    </location>
</feature>
<evidence type="ECO:0000256" key="2">
    <source>
        <dbReference type="SAM" id="MobiDB-lite"/>
    </source>
</evidence>
<reference evidence="4 5" key="1">
    <citation type="submission" date="2024-07" db="EMBL/GenBank/DDBJ databases">
        <title>Section-level genome sequencing and comparative genomics of Aspergillus sections Usti and Cavernicolus.</title>
        <authorList>
            <consortium name="Lawrence Berkeley National Laboratory"/>
            <person name="Nybo J.L."/>
            <person name="Vesth T.C."/>
            <person name="Theobald S."/>
            <person name="Frisvad J.C."/>
            <person name="Larsen T.O."/>
            <person name="Kjaerboelling I."/>
            <person name="Rothschild-Mancinelli K."/>
            <person name="Lyhne E.K."/>
            <person name="Kogle M.E."/>
            <person name="Barry K."/>
            <person name="Clum A."/>
            <person name="Na H."/>
            <person name="Ledsgaard L."/>
            <person name="Lin J."/>
            <person name="Lipzen A."/>
            <person name="Kuo A."/>
            <person name="Riley R."/>
            <person name="Mondo S."/>
            <person name="Labutti K."/>
            <person name="Haridas S."/>
            <person name="Pangalinan J."/>
            <person name="Salamov A.A."/>
            <person name="Simmons B.A."/>
            <person name="Magnuson J.K."/>
            <person name="Chen J."/>
            <person name="Drula E."/>
            <person name="Henrissat B."/>
            <person name="Wiebenga A."/>
            <person name="Lubbers R.J."/>
            <person name="Gomes A.C."/>
            <person name="Makela M.R."/>
            <person name="Stajich J."/>
            <person name="Grigoriev I.V."/>
            <person name="Mortensen U.H."/>
            <person name="De Vries R.P."/>
            <person name="Baker S.E."/>
            <person name="Andersen M.R."/>
        </authorList>
    </citation>
    <scope>NUCLEOTIDE SEQUENCE [LARGE SCALE GENOMIC DNA]</scope>
    <source>
        <strain evidence="4 5">CBS 123904</strain>
    </source>
</reference>
<dbReference type="PANTHER" id="PTHR10039:SF9">
    <property type="entry name" value="NACHT DOMAIN PROTEIN (AFU_ORTHOLOGUE AFUA_2G01760)"/>
    <property type="match status" value="1"/>
</dbReference>
<accession>A0ABR4JTF6</accession>
<keyword evidence="5" id="KW-1185">Reference proteome</keyword>
<protein>
    <submittedName>
        <fullName evidence="4">NACHT domain protein</fullName>
    </submittedName>
</protein>
<feature type="region of interest" description="Disordered" evidence="2">
    <location>
        <begin position="1921"/>
        <end position="1946"/>
    </location>
</feature>
<organism evidence="4 5">
    <name type="scientific">Aspergillus pseudoustus</name>
    <dbReference type="NCBI Taxonomy" id="1810923"/>
    <lineage>
        <taxon>Eukaryota</taxon>
        <taxon>Fungi</taxon>
        <taxon>Dikarya</taxon>
        <taxon>Ascomycota</taxon>
        <taxon>Pezizomycotina</taxon>
        <taxon>Eurotiomycetes</taxon>
        <taxon>Eurotiomycetidae</taxon>
        <taxon>Eurotiales</taxon>
        <taxon>Aspergillaceae</taxon>
        <taxon>Aspergillus</taxon>
        <taxon>Aspergillus subgen. Nidulantes</taxon>
    </lineage>
</organism>
<evidence type="ECO:0000313" key="5">
    <source>
        <dbReference type="Proteomes" id="UP001610446"/>
    </source>
</evidence>
<proteinExistence type="predicted"/>
<dbReference type="Proteomes" id="UP001610446">
    <property type="component" value="Unassembled WGS sequence"/>
</dbReference>
<evidence type="ECO:0000259" key="3">
    <source>
        <dbReference type="Pfam" id="PF24883"/>
    </source>
</evidence>
<dbReference type="Pfam" id="PF24883">
    <property type="entry name" value="NPHP3_N"/>
    <property type="match status" value="1"/>
</dbReference>
<dbReference type="EMBL" id="JBFXLU010000095">
    <property type="protein sequence ID" value="KAL2842894.1"/>
    <property type="molecule type" value="Genomic_DNA"/>
</dbReference>
<sequence length="2030" mass="227806">MATSFQCHVHHSFEPPADSFVYGGRKVPGLSSTRENSSFTSTSSTMGTLSGFGAGAPSTALTDLVHTIRPQNTNGMFMLGTMAANHESLLEWIRSERMHKLPPEGSSYDKVLICAKLFVERLNSFDGAIQHFAQESQTATQLAYMYCASLLEFGEENADALLDLFNFFYRCSIALDNLLSRAELFTVSQTIKDQVILALADLVTLVFGIATHFRKRLGESRSVTIDIYSTFPGPIESFRTRCENVSELMWKHQLLQEGTEIKTLRQWLEPEDRVLSDITKFTAQFAQEREESTCLWLNPYITRFLKSDQNTLAIVGKPGSGKSILGTVINDQLQHPIGGVSYRPLFVPINSRIPALTTPAAVAKGILRQLFASRIGNISLYRTLSDAYARCSQTVDEDQFVNVLWNAIKTALPACLHGARESVLVVDGLDEASCGQSSLVQRLVSATANAGNLKMILLASEKPAGVAEQSVVQITPDQIFDDISAVVRRVFKSSSVFDGVPSEEREICLNRILASKKIRDEGPSGAQALAKSIDNLVKAKNTVNDLVAHVLKSNVHPDGKKIMGWLAIASRPLATWELSSLLSVQVDKGTISESKTNPLETLKPLAPLVFCQNNLVYLRHGRIRTALLEALSRGESKPAARDTHIDFLQRLSLYLKQTVTGKGDPSLDPIDPQHTSTLLGRYPLLEFAIRYWLGHTRALFDCDTDKGIASAGKELRPHLPTSPMVARLEMTLWSDKSTPVLALVHRTQTQLYQQVLGSKHLATLQTILCQALFYQKIQPAQPTQTSQILYDAAVACQHVLSTQHLITMHMTQLFLSATSSQVTTTHTEIMQRRVEILRVLVECYKVHYGSTSDVVISTLHQLVRHYTAIGETHEADKLTTFLQGVSTDKGPEYLPDRRPSEDSLIVQLHGPMDAITHGTVLVLDDVEQDQLISTSFDFDALITLAEKYVHESNASAAESTYVDLWHKVSKAYRVHRSIEWELRSLQVVQAYSNLLLTHGRESEVAALLSSFWTEHQEVVFSDEEIATQYVAVAQLMKTVKLSWLALEVLKQSSQQVSVHSSLHQQIQEHIQSTFNEIKHTAGSHTTTITESDLIEMIYEESVDSSFTAAATQSIVQGYLSQHRWKDATKSLKRILRAVWPSFFALSTDDVRLPSKDVQYCIKLAQQLRDCYTYRRHTMKEEDVCLRVYRALRRDRPAGDKTLHSATQRLIQLYERTRETDKLVSIHIDILNDYSNRFGRDHPVVLQQLWTLAELTRLQPASINYYRQIFEILNKDSDTCEPQAFDALVILVTELTKQAQYPEALRPCQILFNTLQHPRINNKLRDPEFVRSVYERYALCLQATHADAHVIHDVTVQYRKTCLTVFGAQAAITIHATQTLAFIAQGFKQYEGEAIELFQTLLDMHSNEVDIDYEAIRITLEAIYEGQQGVSQSWAELSSTQFHRVVTARIERLSTFRETYGWAHESSISQMEEVVSMYEQRKETQAALTLLQETAVHIASAEQVTTEQITAATRIASSYRRLGQIHRAKKLALEIYQQIVAQETTSAAFTLSSAQRHSLLFLAQLEYSLREREEASLTMAEIHSSLVAESQYFERFRKEIRSTSSTLQSVLGIAAHLHGLLLARGQTTMSAHIVEQFADYFMSTHGRKLDLQRSQATIFVSTILDYFQSHSSQNFLRSIALASHNRVVQLLQSKDHDRHRLVCDLALATFRYIRAVDGLSSIATVQSLFKTGLAISRWAMKMRRAPESEKLLQVSAVITKDILGYCKTKDIDLTHLDALNLSTLIKLLDNEKDYQSLTWILSALWEKRQKLRATRPNDTYTLSLGRRLAITLYMAGDRSSAIRLAEDIVYNCARVHGARHTSTLEMTVLLSQMYTSVAQGYQGTADHRELATQYYKRAAALHENALRAFVDPSSAPTAIDADTELASSPSSSEASSPGGEDDHASGKSVRQHLHLLKLAVERLGNWPKDYSEYERLNSDVFRMFQGDLDGIKGLDKCNLRQFGAGRAEASDDLLSPSSIPQMDLNQFAIAV</sequence>
<gene>
    <name evidence="4" type="ORF">BJY01DRAFT_264377</name>
</gene>
<evidence type="ECO:0000256" key="1">
    <source>
        <dbReference type="ARBA" id="ARBA00022737"/>
    </source>
</evidence>
<dbReference type="InterPro" id="IPR027417">
    <property type="entry name" value="P-loop_NTPase"/>
</dbReference>
<feature type="compositionally biased region" description="Low complexity" evidence="2">
    <location>
        <begin position="1925"/>
        <end position="1937"/>
    </location>
</feature>
<dbReference type="InterPro" id="IPR056884">
    <property type="entry name" value="NPHP3-like_N"/>
</dbReference>
<evidence type="ECO:0000313" key="4">
    <source>
        <dbReference type="EMBL" id="KAL2842894.1"/>
    </source>
</evidence>
<dbReference type="PANTHER" id="PTHR10039">
    <property type="entry name" value="AMELOGENIN"/>
    <property type="match status" value="1"/>
</dbReference>
<keyword evidence="1" id="KW-0677">Repeat</keyword>
<dbReference type="Gene3D" id="3.40.50.300">
    <property type="entry name" value="P-loop containing nucleotide triphosphate hydrolases"/>
    <property type="match status" value="1"/>
</dbReference>
<comment type="caution">
    <text evidence="4">The sequence shown here is derived from an EMBL/GenBank/DDBJ whole genome shotgun (WGS) entry which is preliminary data.</text>
</comment>